<gene>
    <name evidence="1" type="ORF">BDM02DRAFT_3095227</name>
</gene>
<comment type="caution">
    <text evidence="1">The sequence shown here is derived from an EMBL/GenBank/DDBJ whole genome shotgun (WGS) entry which is preliminary data.</text>
</comment>
<dbReference type="EMBL" id="MU118002">
    <property type="protein sequence ID" value="KAF9649107.1"/>
    <property type="molecule type" value="Genomic_DNA"/>
</dbReference>
<reference evidence="1" key="2">
    <citation type="journal article" date="2020" name="Nat. Commun.">
        <title>Large-scale genome sequencing of mycorrhizal fungi provides insights into the early evolution of symbiotic traits.</title>
        <authorList>
            <person name="Miyauchi S."/>
            <person name="Kiss E."/>
            <person name="Kuo A."/>
            <person name="Drula E."/>
            <person name="Kohler A."/>
            <person name="Sanchez-Garcia M."/>
            <person name="Morin E."/>
            <person name="Andreopoulos B."/>
            <person name="Barry K.W."/>
            <person name="Bonito G."/>
            <person name="Buee M."/>
            <person name="Carver A."/>
            <person name="Chen C."/>
            <person name="Cichocki N."/>
            <person name="Clum A."/>
            <person name="Culley D."/>
            <person name="Crous P.W."/>
            <person name="Fauchery L."/>
            <person name="Girlanda M."/>
            <person name="Hayes R.D."/>
            <person name="Keri Z."/>
            <person name="LaButti K."/>
            <person name="Lipzen A."/>
            <person name="Lombard V."/>
            <person name="Magnuson J."/>
            <person name="Maillard F."/>
            <person name="Murat C."/>
            <person name="Nolan M."/>
            <person name="Ohm R.A."/>
            <person name="Pangilinan J."/>
            <person name="Pereira M.F."/>
            <person name="Perotto S."/>
            <person name="Peter M."/>
            <person name="Pfister S."/>
            <person name="Riley R."/>
            <person name="Sitrit Y."/>
            <person name="Stielow J.B."/>
            <person name="Szollosi G."/>
            <person name="Zifcakova L."/>
            <person name="Stursova M."/>
            <person name="Spatafora J.W."/>
            <person name="Tedersoo L."/>
            <person name="Vaario L.M."/>
            <person name="Yamada A."/>
            <person name="Yan M."/>
            <person name="Wang P."/>
            <person name="Xu J."/>
            <person name="Bruns T."/>
            <person name="Baldrian P."/>
            <person name="Vilgalys R."/>
            <person name="Dunand C."/>
            <person name="Henrissat B."/>
            <person name="Grigoriev I.V."/>
            <person name="Hibbett D."/>
            <person name="Nagy L.G."/>
            <person name="Martin F.M."/>
        </authorList>
    </citation>
    <scope>NUCLEOTIDE SEQUENCE</scope>
    <source>
        <strain evidence="1">P2</strain>
    </source>
</reference>
<proteinExistence type="predicted"/>
<keyword evidence="2" id="KW-1185">Reference proteome</keyword>
<sequence length="328" mass="36004">MIWNPTTSREPAPTSNYTRINIGDVGFIRRGQFHLIFSAGIPLGLRQPGVDVPITFEELDVGPLTSSEPRPSGCLRTPSVRPIGGDLVDTEFTPLSSEHGINFSFELAGDRGAALVTRYSTYRDDCLLEAAFETYTKRHYESWVTFARQKQYGNDIRPVLVSGLDMTRDFAMVAYSNEGASLGSDSTTTVPMFASSSASFRGTWRARCLPRTNHGPQPRAPPSRGQAILTNGFNQCVFVRYYTIRSREWWALFFQKRLMRAGAGPHDLGSGDNRGGAYPELTVQYGAEPTTSGDEDLGNNEDAIDGGTDSGSDIVVRNTPYVGPCHVL</sequence>
<accession>A0ACB6ZHN9</accession>
<evidence type="ECO:0000313" key="2">
    <source>
        <dbReference type="Proteomes" id="UP000886501"/>
    </source>
</evidence>
<evidence type="ECO:0000313" key="1">
    <source>
        <dbReference type="EMBL" id="KAF9649107.1"/>
    </source>
</evidence>
<dbReference type="Proteomes" id="UP000886501">
    <property type="component" value="Unassembled WGS sequence"/>
</dbReference>
<name>A0ACB6ZHN9_THEGA</name>
<organism evidence="1 2">
    <name type="scientific">Thelephora ganbajun</name>
    <name type="common">Ganba fungus</name>
    <dbReference type="NCBI Taxonomy" id="370292"/>
    <lineage>
        <taxon>Eukaryota</taxon>
        <taxon>Fungi</taxon>
        <taxon>Dikarya</taxon>
        <taxon>Basidiomycota</taxon>
        <taxon>Agaricomycotina</taxon>
        <taxon>Agaricomycetes</taxon>
        <taxon>Thelephorales</taxon>
        <taxon>Thelephoraceae</taxon>
        <taxon>Thelephora</taxon>
    </lineage>
</organism>
<reference evidence="1" key="1">
    <citation type="submission" date="2019-10" db="EMBL/GenBank/DDBJ databases">
        <authorList>
            <consortium name="DOE Joint Genome Institute"/>
            <person name="Kuo A."/>
            <person name="Miyauchi S."/>
            <person name="Kiss E."/>
            <person name="Drula E."/>
            <person name="Kohler A."/>
            <person name="Sanchez-Garcia M."/>
            <person name="Andreopoulos B."/>
            <person name="Barry K.W."/>
            <person name="Bonito G."/>
            <person name="Buee M."/>
            <person name="Carver A."/>
            <person name="Chen C."/>
            <person name="Cichocki N."/>
            <person name="Clum A."/>
            <person name="Culley D."/>
            <person name="Crous P.W."/>
            <person name="Fauchery L."/>
            <person name="Girlanda M."/>
            <person name="Hayes R."/>
            <person name="Keri Z."/>
            <person name="Labutti K."/>
            <person name="Lipzen A."/>
            <person name="Lombard V."/>
            <person name="Magnuson J."/>
            <person name="Maillard F."/>
            <person name="Morin E."/>
            <person name="Murat C."/>
            <person name="Nolan M."/>
            <person name="Ohm R."/>
            <person name="Pangilinan J."/>
            <person name="Pereira M."/>
            <person name="Perotto S."/>
            <person name="Peter M."/>
            <person name="Riley R."/>
            <person name="Sitrit Y."/>
            <person name="Stielow B."/>
            <person name="Szollosi G."/>
            <person name="Zifcakova L."/>
            <person name="Stursova M."/>
            <person name="Spatafora J.W."/>
            <person name="Tedersoo L."/>
            <person name="Vaario L.-M."/>
            <person name="Yamada A."/>
            <person name="Yan M."/>
            <person name="Wang P."/>
            <person name="Xu J."/>
            <person name="Bruns T."/>
            <person name="Baldrian P."/>
            <person name="Vilgalys R."/>
            <person name="Henrissat B."/>
            <person name="Grigoriev I.V."/>
            <person name="Hibbett D."/>
            <person name="Nagy L.G."/>
            <person name="Martin F.M."/>
        </authorList>
    </citation>
    <scope>NUCLEOTIDE SEQUENCE</scope>
    <source>
        <strain evidence="1">P2</strain>
    </source>
</reference>
<protein>
    <submittedName>
        <fullName evidence="1">Uncharacterized protein</fullName>
    </submittedName>
</protein>